<dbReference type="STRING" id="1069081.SAMN05660197_0419"/>
<dbReference type="OrthoDB" id="9812206at2"/>
<dbReference type="Proteomes" id="UP000192602">
    <property type="component" value="Unassembled WGS sequence"/>
</dbReference>
<proteinExistence type="predicted"/>
<gene>
    <name evidence="2" type="ORF">SAMN05660197_0419</name>
</gene>
<dbReference type="Pfam" id="PF17792">
    <property type="entry name" value="ThiD2"/>
    <property type="match status" value="1"/>
</dbReference>
<evidence type="ECO:0000313" key="3">
    <source>
        <dbReference type="Proteomes" id="UP000192602"/>
    </source>
</evidence>
<accession>A0A1W1WR20</accession>
<evidence type="ECO:0000313" key="2">
    <source>
        <dbReference type="EMBL" id="SMC08655.1"/>
    </source>
</evidence>
<name>A0A1W1WR20_9BACT</name>
<organism evidence="2 3">
    <name type="scientific">Nitratiruptor tergarcus DSM 16512</name>
    <dbReference type="NCBI Taxonomy" id="1069081"/>
    <lineage>
        <taxon>Bacteria</taxon>
        <taxon>Pseudomonadati</taxon>
        <taxon>Campylobacterota</taxon>
        <taxon>Epsilonproteobacteria</taxon>
        <taxon>Nautiliales</taxon>
        <taxon>Nitratiruptoraceae</taxon>
        <taxon>Nitratiruptor</taxon>
    </lineage>
</organism>
<sequence length="133" mass="15949">MKSDTAPSNDPKFYRLIDANINRLREGIRVVEDVVRYIYDNKETASRLKKIRHQIRFDDPLLLQYRDIRNDVLKKSTKSEMQRETIEEIIKANMKRAQESARVLEEALKLIDPNYAELFKTIRYELYDIEKEL</sequence>
<feature type="domain" description="ThiD2" evidence="1">
    <location>
        <begin position="15"/>
        <end position="132"/>
    </location>
</feature>
<dbReference type="InterPro" id="IPR041397">
    <property type="entry name" value="ThiD2"/>
</dbReference>
<dbReference type="AlphaFoldDB" id="A0A1W1WR20"/>
<evidence type="ECO:0000259" key="1">
    <source>
        <dbReference type="Pfam" id="PF17792"/>
    </source>
</evidence>
<reference evidence="3" key="1">
    <citation type="submission" date="2017-04" db="EMBL/GenBank/DDBJ databases">
        <authorList>
            <person name="Varghese N."/>
            <person name="Submissions S."/>
        </authorList>
    </citation>
    <scope>NUCLEOTIDE SEQUENCE [LARGE SCALE GENOMIC DNA]</scope>
    <source>
        <strain evidence="3">DSM 16512</strain>
    </source>
</reference>
<dbReference type="EMBL" id="FWWZ01000001">
    <property type="protein sequence ID" value="SMC08655.1"/>
    <property type="molecule type" value="Genomic_DNA"/>
</dbReference>
<keyword evidence="3" id="KW-1185">Reference proteome</keyword>
<protein>
    <submittedName>
        <fullName evidence="2">Thiamine-phosphate pyrophosphorylase</fullName>
    </submittedName>
</protein>
<dbReference type="RefSeq" id="WP_084274928.1">
    <property type="nucleotide sequence ID" value="NZ_AP026671.1"/>
</dbReference>